<evidence type="ECO:0000313" key="2">
    <source>
        <dbReference type="EMBL" id="BAN59521.1"/>
    </source>
</evidence>
<sequence length="135" mass="16052">MKKNLISGSRERQKSGSRRKKSMNKIWMKIEEENKPTMYAIFTIDGTQWNVSDLVIEQEDGKDLSVKKNFQKRIKEEIGYKIVYSFEERQRMDREFQKEICKHVTYTTLYKAAIEAWKTMKPVMASLEEVDEDGE</sequence>
<accession>S6ATH6</accession>
<gene>
    <name evidence="2" type="primary">orf135c</name>
</gene>
<evidence type="ECO:0000313" key="3">
    <source>
        <dbReference type="Proteomes" id="UP000014701"/>
    </source>
</evidence>
<dbReference type="EMBL" id="AP013029">
    <property type="protein sequence ID" value="BAN59521.1"/>
    <property type="molecule type" value="Genomic_DNA"/>
</dbReference>
<dbReference type="KEGG" id="vg:16511398"/>
<dbReference type="RefSeq" id="YP_008318289.1">
    <property type="nucleotide sequence ID" value="NC_021856.1"/>
</dbReference>
<dbReference type="GeneID" id="16511398"/>
<feature type="region of interest" description="Disordered" evidence="1">
    <location>
        <begin position="1"/>
        <end position="23"/>
    </location>
</feature>
<protein>
    <submittedName>
        <fullName evidence="2">Uncharacterized protein</fullName>
    </submittedName>
</protein>
<reference evidence="2 3" key="1">
    <citation type="submission" date="2013-02" db="EMBL/GenBank/DDBJ databases">
        <title>phiNIT1 genome sequensing.</title>
        <authorList>
            <person name="Ozaki T."/>
            <person name="Kaneko J."/>
        </authorList>
    </citation>
    <scope>NUCLEOTIDE SEQUENCE [LARGE SCALE GENOMIC DNA]</scope>
    <source>
        <strain evidence="2">PhiNIT1</strain>
    </source>
</reference>
<evidence type="ECO:0000256" key="1">
    <source>
        <dbReference type="SAM" id="MobiDB-lite"/>
    </source>
</evidence>
<organism evidence="2 3">
    <name type="scientific">Bacillus phage phiNIT1</name>
    <dbReference type="NCBI Taxonomy" id="207656"/>
    <lineage>
        <taxon>Viruses</taxon>
        <taxon>Duplodnaviria</taxon>
        <taxon>Heunggongvirae</taxon>
        <taxon>Uroviricota</taxon>
        <taxon>Caudoviricetes</taxon>
        <taxon>Herelleviridae</taxon>
        <taxon>Bastillevirinae</taxon>
        <taxon>Nitunavirus</taxon>
        <taxon>Nitunavirus NIT1</taxon>
    </lineage>
</organism>
<proteinExistence type="predicted"/>
<name>S6ATH6_9CAUD</name>
<dbReference type="Proteomes" id="UP000014701">
    <property type="component" value="Segment"/>
</dbReference>
<dbReference type="OrthoDB" id="32242at10239"/>
<keyword evidence="3" id="KW-1185">Reference proteome</keyword>